<dbReference type="SUPFAM" id="SSF51395">
    <property type="entry name" value="FMN-linked oxidoreductases"/>
    <property type="match status" value="1"/>
</dbReference>
<dbReference type="RefSeq" id="WP_146587455.1">
    <property type="nucleotide sequence ID" value="NZ_SJPO01000005.1"/>
</dbReference>
<reference evidence="8 9" key="1">
    <citation type="submission" date="2019-02" db="EMBL/GenBank/DDBJ databases">
        <title>Deep-cultivation of Planctomycetes and their phenomic and genomic characterization uncovers novel biology.</title>
        <authorList>
            <person name="Wiegand S."/>
            <person name="Jogler M."/>
            <person name="Boedeker C."/>
            <person name="Pinto D."/>
            <person name="Vollmers J."/>
            <person name="Rivas-Marin E."/>
            <person name="Kohn T."/>
            <person name="Peeters S.H."/>
            <person name="Heuer A."/>
            <person name="Rast P."/>
            <person name="Oberbeckmann S."/>
            <person name="Bunk B."/>
            <person name="Jeske O."/>
            <person name="Meyerdierks A."/>
            <person name="Storesund J.E."/>
            <person name="Kallscheuer N."/>
            <person name="Luecker S."/>
            <person name="Lage O.M."/>
            <person name="Pohl T."/>
            <person name="Merkel B.J."/>
            <person name="Hornburger P."/>
            <person name="Mueller R.-W."/>
            <person name="Bruemmer F."/>
            <person name="Labrenz M."/>
            <person name="Spormann A.M."/>
            <person name="Op Den Camp H."/>
            <person name="Overmann J."/>
            <person name="Amann R."/>
            <person name="Jetten M.S.M."/>
            <person name="Mascher T."/>
            <person name="Medema M.H."/>
            <person name="Devos D.P."/>
            <person name="Kaster A.-K."/>
            <person name="Ovreas L."/>
            <person name="Rohde M."/>
            <person name="Galperin M.Y."/>
            <person name="Jogler C."/>
        </authorList>
    </citation>
    <scope>NUCLEOTIDE SEQUENCE [LARGE SCALE GENOMIC DNA]</scope>
    <source>
        <strain evidence="8 9">Pla123a</strain>
    </source>
</reference>
<gene>
    <name evidence="8" type="primary">preA</name>
    <name evidence="8" type="ORF">Pla123a_25650</name>
</gene>
<dbReference type="Pfam" id="PF01180">
    <property type="entry name" value="DHO_dh"/>
    <property type="match status" value="1"/>
</dbReference>
<dbReference type="EC" id="1.3.1.1" evidence="6"/>
<dbReference type="GO" id="GO:0006210">
    <property type="term" value="P:thymine catabolic process"/>
    <property type="evidence" value="ECO:0007669"/>
    <property type="project" value="TreeGrafter"/>
</dbReference>
<evidence type="ECO:0000256" key="5">
    <source>
        <dbReference type="ARBA" id="ARBA00049714"/>
    </source>
</evidence>
<dbReference type="GO" id="GO:0005737">
    <property type="term" value="C:cytoplasm"/>
    <property type="evidence" value="ECO:0007669"/>
    <property type="project" value="InterPro"/>
</dbReference>
<protein>
    <recommendedName>
        <fullName evidence="6">dihydrouracil dehydrogenase (NAD(+))</fullName>
        <ecNumber evidence="6">1.3.1.1</ecNumber>
    </recommendedName>
</protein>
<dbReference type="FunFam" id="3.20.20.70:FF:000027">
    <property type="entry name" value="Dihydropyrimidine dehydrogenase [NADP(+)]"/>
    <property type="match status" value="1"/>
</dbReference>
<comment type="function">
    <text evidence="4">Involved in pyrimidine base degradation. Catalyzes physiologically the reduction of uracil to 5,6-dihydrouracil (DHU) by using NADH as a specific cosubstrate. It also catalyzes the reverse reaction and the reduction of thymine to 5,6-dihydrothymine (DHT).</text>
</comment>
<keyword evidence="9" id="KW-1185">Reference proteome</keyword>
<dbReference type="PANTHER" id="PTHR43073">
    <property type="entry name" value="DIHYDROPYRIMIDINE DEHYDROGENASE [NADP(+)]"/>
    <property type="match status" value="1"/>
</dbReference>
<evidence type="ECO:0000256" key="2">
    <source>
        <dbReference type="ARBA" id="ARBA00047685"/>
    </source>
</evidence>
<evidence type="ECO:0000256" key="4">
    <source>
        <dbReference type="ARBA" id="ARBA00049578"/>
    </source>
</evidence>
<dbReference type="GO" id="GO:0004159">
    <property type="term" value="F:dihydropyrimidine dehydrogenase (NAD+) activity"/>
    <property type="evidence" value="ECO:0007669"/>
    <property type="project" value="UniProtKB-EC"/>
</dbReference>
<name>A0A5C5YQC7_9BACT</name>
<dbReference type="GO" id="GO:0006212">
    <property type="term" value="P:uracil catabolic process"/>
    <property type="evidence" value="ECO:0007669"/>
    <property type="project" value="TreeGrafter"/>
</dbReference>
<comment type="caution">
    <text evidence="8">The sequence shown here is derived from an EMBL/GenBank/DDBJ whole genome shotgun (WGS) entry which is preliminary data.</text>
</comment>
<dbReference type="GO" id="GO:0002058">
    <property type="term" value="F:uracil binding"/>
    <property type="evidence" value="ECO:0007669"/>
    <property type="project" value="TreeGrafter"/>
</dbReference>
<dbReference type="EMBL" id="SJPO01000005">
    <property type="protein sequence ID" value="TWT77134.1"/>
    <property type="molecule type" value="Genomic_DNA"/>
</dbReference>
<evidence type="ECO:0000313" key="8">
    <source>
        <dbReference type="EMBL" id="TWT77134.1"/>
    </source>
</evidence>
<evidence type="ECO:0000313" key="9">
    <source>
        <dbReference type="Proteomes" id="UP000318478"/>
    </source>
</evidence>
<comment type="catalytic activity">
    <reaction evidence="2">
        <text>5,6-dihydrothymine + NAD(+) = thymine + NADH + H(+)</text>
        <dbReference type="Rhea" id="RHEA:28791"/>
        <dbReference type="ChEBI" id="CHEBI:15378"/>
        <dbReference type="ChEBI" id="CHEBI:17821"/>
        <dbReference type="ChEBI" id="CHEBI:27468"/>
        <dbReference type="ChEBI" id="CHEBI:57540"/>
        <dbReference type="ChEBI" id="CHEBI:57945"/>
        <dbReference type="EC" id="1.3.1.1"/>
    </reaction>
</comment>
<keyword evidence="1 8" id="KW-0560">Oxidoreductase</keyword>
<dbReference type="CDD" id="cd02940">
    <property type="entry name" value="DHPD_FMN"/>
    <property type="match status" value="1"/>
</dbReference>
<dbReference type="AlphaFoldDB" id="A0A5C5YQC7"/>
<evidence type="ECO:0000256" key="6">
    <source>
        <dbReference type="ARBA" id="ARBA00049728"/>
    </source>
</evidence>
<dbReference type="PANTHER" id="PTHR43073:SF2">
    <property type="entry name" value="DIHYDROPYRIMIDINE DEHYDROGENASE [NADP(+)]"/>
    <property type="match status" value="1"/>
</dbReference>
<accession>A0A5C5YQC7</accession>
<dbReference type="InterPro" id="IPR013785">
    <property type="entry name" value="Aldolase_TIM"/>
</dbReference>
<comment type="subunit">
    <text evidence="5">Heterotetramer of 2 PreA and 2 PreT subunits.</text>
</comment>
<evidence type="ECO:0000256" key="3">
    <source>
        <dbReference type="ARBA" id="ARBA00048792"/>
    </source>
</evidence>
<evidence type="ECO:0000256" key="1">
    <source>
        <dbReference type="ARBA" id="ARBA00023002"/>
    </source>
</evidence>
<sequence>MATLATTVNGLKLPNPFVIASGPPGTNGKVIGRALDEGWGAVICKTVSLDASKVVNVQPRYGRLRSRHTQADGSNEIYGWENIELISDRPFEAWIDEFKALKDSHPEGVLICSAMEEYNKDAWQEIIGRCEEAGVDSFELNFSCPHGLPERKMGAAMGEDPEILEEVCGWVMEVAKKPVWAKMTPNVTHIEDPTRASLRAGCDGVSAINTIRSVIGVDLETLRPEPTVEGYTTPGGYSCQAVKPIALRMCMEIATVLRDEFPDRTLSGMGGVETGEDAAQFILLGSHTVQVCTGVMKSGYGVVAPMKEQLLAFMEKHKFDSLNDFRGHSLQYFTTHADLVRRQTEARAAKKAEHEKKKMVKADTEWDGDDFVDQSDALARG</sequence>
<feature type="domain" description="Dihydroorotate dehydrogenase catalytic" evidence="7">
    <location>
        <begin position="4"/>
        <end position="314"/>
    </location>
</feature>
<dbReference type="InterPro" id="IPR005720">
    <property type="entry name" value="Dihydroorotate_DH_cat"/>
</dbReference>
<dbReference type="OrthoDB" id="9794954at2"/>
<dbReference type="NCBIfam" id="NF006183">
    <property type="entry name" value="PRK08318.1"/>
    <property type="match status" value="1"/>
</dbReference>
<proteinExistence type="predicted"/>
<dbReference type="GO" id="GO:0050661">
    <property type="term" value="F:NADP binding"/>
    <property type="evidence" value="ECO:0007669"/>
    <property type="project" value="TreeGrafter"/>
</dbReference>
<comment type="catalytic activity">
    <reaction evidence="3">
        <text>5,6-dihydrouracil + NAD(+) = uracil + NADH + H(+)</text>
        <dbReference type="Rhea" id="RHEA:20189"/>
        <dbReference type="ChEBI" id="CHEBI:15378"/>
        <dbReference type="ChEBI" id="CHEBI:15901"/>
        <dbReference type="ChEBI" id="CHEBI:17568"/>
        <dbReference type="ChEBI" id="CHEBI:57540"/>
        <dbReference type="ChEBI" id="CHEBI:57945"/>
        <dbReference type="EC" id="1.3.1.1"/>
    </reaction>
</comment>
<organism evidence="8 9">
    <name type="scientific">Posidoniimonas polymericola</name>
    <dbReference type="NCBI Taxonomy" id="2528002"/>
    <lineage>
        <taxon>Bacteria</taxon>
        <taxon>Pseudomonadati</taxon>
        <taxon>Planctomycetota</taxon>
        <taxon>Planctomycetia</taxon>
        <taxon>Pirellulales</taxon>
        <taxon>Lacipirellulaceae</taxon>
        <taxon>Posidoniimonas</taxon>
    </lineage>
</organism>
<evidence type="ECO:0000259" key="7">
    <source>
        <dbReference type="Pfam" id="PF01180"/>
    </source>
</evidence>
<dbReference type="Proteomes" id="UP000318478">
    <property type="component" value="Unassembled WGS sequence"/>
</dbReference>
<dbReference type="Gene3D" id="3.20.20.70">
    <property type="entry name" value="Aldolase class I"/>
    <property type="match status" value="1"/>
</dbReference>